<evidence type="ECO:0008006" key="10">
    <source>
        <dbReference type="Google" id="ProtNLM"/>
    </source>
</evidence>
<feature type="transmembrane region" description="Helical" evidence="7">
    <location>
        <begin position="266"/>
        <end position="286"/>
    </location>
</feature>
<dbReference type="InterPro" id="IPR037185">
    <property type="entry name" value="EmrE-like"/>
</dbReference>
<dbReference type="Pfam" id="PF04142">
    <property type="entry name" value="Nuc_sug_transp"/>
    <property type="match status" value="1"/>
</dbReference>
<keyword evidence="3" id="KW-0762">Sugar transport</keyword>
<keyword evidence="4 7" id="KW-0812">Transmembrane</keyword>
<keyword evidence="6 7" id="KW-0472">Membrane</keyword>
<evidence type="ECO:0000313" key="9">
    <source>
        <dbReference type="Proteomes" id="UP001642483"/>
    </source>
</evidence>
<feature type="transmembrane region" description="Helical" evidence="7">
    <location>
        <begin position="140"/>
        <end position="157"/>
    </location>
</feature>
<dbReference type="InterPro" id="IPR007271">
    <property type="entry name" value="Nuc_sug_transpt"/>
</dbReference>
<proteinExistence type="inferred from homology"/>
<protein>
    <recommendedName>
        <fullName evidence="10">UDP-N-acetylglucosamine transporter</fullName>
    </recommendedName>
</protein>
<evidence type="ECO:0000313" key="8">
    <source>
        <dbReference type="EMBL" id="CAK8697402.1"/>
    </source>
</evidence>
<dbReference type="Gene3D" id="1.10.3730.20">
    <property type="match status" value="1"/>
</dbReference>
<reference evidence="8 9" key="1">
    <citation type="submission" date="2024-02" db="EMBL/GenBank/DDBJ databases">
        <authorList>
            <person name="Daric V."/>
            <person name="Darras S."/>
        </authorList>
    </citation>
    <scope>NUCLEOTIDE SEQUENCE [LARGE SCALE GENOMIC DNA]</scope>
</reference>
<dbReference type="SUPFAM" id="SSF103481">
    <property type="entry name" value="Multidrug resistance efflux transporter EmrE"/>
    <property type="match status" value="1"/>
</dbReference>
<dbReference type="Proteomes" id="UP001642483">
    <property type="component" value="Unassembled WGS sequence"/>
</dbReference>
<feature type="transmembrane region" description="Helical" evidence="7">
    <location>
        <begin position="6"/>
        <end position="25"/>
    </location>
</feature>
<keyword evidence="5 7" id="KW-1133">Transmembrane helix</keyword>
<comment type="subcellular location">
    <subcellularLocation>
        <location evidence="1">Golgi apparatus membrane</location>
        <topology evidence="1">Multi-pass membrane protein</topology>
    </subcellularLocation>
</comment>
<keyword evidence="9" id="KW-1185">Reference proteome</keyword>
<sequence length="322" mass="35916">MAVVKYLVLLLLVMQTSFMVLILRYTRTVHKTGPRYLTSTVIFLAECVKLVTCLLIIFVGAKFNWRRLYVELRTGLFEHPMETIKVAVPSGIYAIQNNLLFVALSYLDAATYQVTYQLKILTTAICSVILLRRSLSRQQWAALLLLMIGVALVQMPTETEETDLTVTNRLFGLTVLLIACLSSGFAGVYFELLLKQSSLSLWIRNIQMAIFGMLFSAMTVLYSDWKAISKGGFLQGYDALVIAVLLLQAYGGLLVACAVQYTDNIIKGFATSISIILSSMISHFIFEDLQLTGLFMTGTIMVLGATFLYGWKRPTKGSVKES</sequence>
<feature type="transmembrane region" description="Helical" evidence="7">
    <location>
        <begin position="37"/>
        <end position="61"/>
    </location>
</feature>
<evidence type="ECO:0000256" key="7">
    <source>
        <dbReference type="SAM" id="Phobius"/>
    </source>
</evidence>
<organism evidence="8 9">
    <name type="scientific">Clavelina lepadiformis</name>
    <name type="common">Light-bulb sea squirt</name>
    <name type="synonym">Ascidia lepadiformis</name>
    <dbReference type="NCBI Taxonomy" id="159417"/>
    <lineage>
        <taxon>Eukaryota</taxon>
        <taxon>Metazoa</taxon>
        <taxon>Chordata</taxon>
        <taxon>Tunicata</taxon>
        <taxon>Ascidiacea</taxon>
        <taxon>Aplousobranchia</taxon>
        <taxon>Clavelinidae</taxon>
        <taxon>Clavelina</taxon>
    </lineage>
</organism>
<gene>
    <name evidence="8" type="ORF">CVLEPA_LOCUS30637</name>
</gene>
<comment type="similarity">
    <text evidence="2">Belongs to the nucleotide-sugar transporter family. SLC35A subfamily.</text>
</comment>
<feature type="transmembrane region" description="Helical" evidence="7">
    <location>
        <begin position="237"/>
        <end position="259"/>
    </location>
</feature>
<dbReference type="PANTHER" id="PTHR10231">
    <property type="entry name" value="NUCLEOTIDE-SUGAR TRANSMEMBRANE TRANSPORTER"/>
    <property type="match status" value="1"/>
</dbReference>
<evidence type="ECO:0000256" key="1">
    <source>
        <dbReference type="ARBA" id="ARBA00004653"/>
    </source>
</evidence>
<feature type="transmembrane region" description="Helical" evidence="7">
    <location>
        <begin position="292"/>
        <end position="311"/>
    </location>
</feature>
<evidence type="ECO:0000256" key="3">
    <source>
        <dbReference type="ARBA" id="ARBA00022597"/>
    </source>
</evidence>
<evidence type="ECO:0000256" key="5">
    <source>
        <dbReference type="ARBA" id="ARBA00022989"/>
    </source>
</evidence>
<comment type="caution">
    <text evidence="8">The sequence shown here is derived from an EMBL/GenBank/DDBJ whole genome shotgun (WGS) entry which is preliminary data.</text>
</comment>
<evidence type="ECO:0000256" key="6">
    <source>
        <dbReference type="ARBA" id="ARBA00023136"/>
    </source>
</evidence>
<keyword evidence="3" id="KW-0813">Transport</keyword>
<accession>A0ABP0H081</accession>
<dbReference type="PIRSF" id="PIRSF005799">
    <property type="entry name" value="UDP-gal_transpt"/>
    <property type="match status" value="1"/>
</dbReference>
<feature type="transmembrane region" description="Helical" evidence="7">
    <location>
        <begin position="169"/>
        <end position="194"/>
    </location>
</feature>
<evidence type="ECO:0000256" key="4">
    <source>
        <dbReference type="ARBA" id="ARBA00022692"/>
    </source>
</evidence>
<dbReference type="NCBIfam" id="TIGR00803">
    <property type="entry name" value="nst"/>
    <property type="match status" value="1"/>
</dbReference>
<name>A0ABP0H081_CLALP</name>
<evidence type="ECO:0000256" key="2">
    <source>
        <dbReference type="ARBA" id="ARBA00009976"/>
    </source>
</evidence>
<dbReference type="EMBL" id="CAWYQH010000163">
    <property type="protein sequence ID" value="CAK8697402.1"/>
    <property type="molecule type" value="Genomic_DNA"/>
</dbReference>
<feature type="transmembrane region" description="Helical" evidence="7">
    <location>
        <begin position="206"/>
        <end position="225"/>
    </location>
</feature>